<evidence type="ECO:0000313" key="6">
    <source>
        <dbReference type="EMBL" id="EXX73085.1"/>
    </source>
</evidence>
<evidence type="ECO:0000256" key="4">
    <source>
        <dbReference type="ARBA" id="ARBA00022840"/>
    </source>
</evidence>
<name>A0A015K0D5_RHIIW</name>
<dbReference type="GO" id="GO:0004674">
    <property type="term" value="F:protein serine/threonine kinase activity"/>
    <property type="evidence" value="ECO:0007669"/>
    <property type="project" value="TreeGrafter"/>
</dbReference>
<evidence type="ECO:0000259" key="5">
    <source>
        <dbReference type="PROSITE" id="PS50011"/>
    </source>
</evidence>
<dbReference type="Gene3D" id="1.10.510.10">
    <property type="entry name" value="Transferase(Phosphotransferase) domain 1"/>
    <property type="match status" value="1"/>
</dbReference>
<dbReference type="Pfam" id="PF07714">
    <property type="entry name" value="PK_Tyr_Ser-Thr"/>
    <property type="match status" value="1"/>
</dbReference>
<keyword evidence="7" id="KW-1185">Reference proteome</keyword>
<dbReference type="InterPro" id="IPR001245">
    <property type="entry name" value="Ser-Thr/Tyr_kinase_cat_dom"/>
</dbReference>
<dbReference type="AlphaFoldDB" id="A0A015K0D5"/>
<keyword evidence="2" id="KW-0547">Nucleotide-binding</keyword>
<dbReference type="Proteomes" id="UP000022910">
    <property type="component" value="Unassembled WGS sequence"/>
</dbReference>
<dbReference type="InterPro" id="IPR011009">
    <property type="entry name" value="Kinase-like_dom_sf"/>
</dbReference>
<keyword evidence="3" id="KW-0418">Kinase</keyword>
<proteinExistence type="predicted"/>
<protein>
    <submittedName>
        <fullName evidence="6">Cdc15p</fullName>
    </submittedName>
</protein>
<dbReference type="InterPro" id="IPR000719">
    <property type="entry name" value="Prot_kinase_dom"/>
</dbReference>
<comment type="caution">
    <text evidence="6">The sequence shown here is derived from an EMBL/GenBank/DDBJ whole genome shotgun (WGS) entry which is preliminary data.</text>
</comment>
<evidence type="ECO:0000256" key="3">
    <source>
        <dbReference type="ARBA" id="ARBA00022777"/>
    </source>
</evidence>
<feature type="domain" description="Protein kinase" evidence="5">
    <location>
        <begin position="305"/>
        <end position="575"/>
    </location>
</feature>
<gene>
    <name evidence="6" type="ORF">RirG_063380</name>
</gene>
<organism evidence="6 7">
    <name type="scientific">Rhizophagus irregularis (strain DAOM 197198w)</name>
    <name type="common">Glomus intraradices</name>
    <dbReference type="NCBI Taxonomy" id="1432141"/>
    <lineage>
        <taxon>Eukaryota</taxon>
        <taxon>Fungi</taxon>
        <taxon>Fungi incertae sedis</taxon>
        <taxon>Mucoromycota</taxon>
        <taxon>Glomeromycotina</taxon>
        <taxon>Glomeromycetes</taxon>
        <taxon>Glomerales</taxon>
        <taxon>Glomeraceae</taxon>
        <taxon>Rhizophagus</taxon>
    </lineage>
</organism>
<keyword evidence="1" id="KW-0808">Transferase</keyword>
<evidence type="ECO:0000256" key="1">
    <source>
        <dbReference type="ARBA" id="ARBA00022679"/>
    </source>
</evidence>
<dbReference type="OrthoDB" id="2335641at2759"/>
<dbReference type="EMBL" id="JEMT01014866">
    <property type="protein sequence ID" value="EXX73085.1"/>
    <property type="molecule type" value="Genomic_DNA"/>
</dbReference>
<reference evidence="6 7" key="1">
    <citation type="submission" date="2014-02" db="EMBL/GenBank/DDBJ databases">
        <title>Single nucleus genome sequencing reveals high similarity among nuclei of an endomycorrhizal fungus.</title>
        <authorList>
            <person name="Lin K."/>
            <person name="Geurts R."/>
            <person name="Zhang Z."/>
            <person name="Limpens E."/>
            <person name="Saunders D.G."/>
            <person name="Mu D."/>
            <person name="Pang E."/>
            <person name="Cao H."/>
            <person name="Cha H."/>
            <person name="Lin T."/>
            <person name="Zhou Q."/>
            <person name="Shang Y."/>
            <person name="Li Y."/>
            <person name="Ivanov S."/>
            <person name="Sharma T."/>
            <person name="Velzen R.V."/>
            <person name="Ruijter N.D."/>
            <person name="Aanen D.K."/>
            <person name="Win J."/>
            <person name="Kamoun S."/>
            <person name="Bisseling T."/>
            <person name="Huang S."/>
        </authorList>
    </citation>
    <scope>NUCLEOTIDE SEQUENCE [LARGE SCALE GENOMIC DNA]</scope>
    <source>
        <strain evidence="7">DAOM197198w</strain>
    </source>
</reference>
<evidence type="ECO:0000256" key="2">
    <source>
        <dbReference type="ARBA" id="ARBA00022741"/>
    </source>
</evidence>
<keyword evidence="4" id="KW-0067">ATP-binding</keyword>
<evidence type="ECO:0000313" key="7">
    <source>
        <dbReference type="Proteomes" id="UP000022910"/>
    </source>
</evidence>
<dbReference type="InterPro" id="IPR051681">
    <property type="entry name" value="Ser/Thr_Kinases-Pseudokinases"/>
</dbReference>
<sequence length="625" mass="72878">MENISNDPTPNLNPTPIPILFITNNWNDQNCFHCGDKYVQTLVGAQKYCKKCLSRYIDDIADKPFNTSYLDVIIRMNSECSENGNKESLVSNIQEWCKYCSEISLFKQICFGDYCTGKFSECEKWCTLCNKYIHNNNQNKLEMCSNCYLISSGWIESTLIKRPIPILYLSWWDDHPNCIACDLKLKSTSSQSQKYCGHCYVNYIGCRYCLTTNIIFGFTDQSTCKKCDRILFNTIDFTCTSSGNSELDRFLYDLRFEFYNNLELDKIIDQIKKEGKLLDIYKLIRDKYVIVQPEPMMEWIPYSQIKDKVEIARGGFGTVYRAIWEDGPMRDRISSRKENEIVAIKGFEDSDHFLNEIKSSRYCYKFKHHLIRHYGFTKDPISETYMLVMKYASGGDLDFYLKNNFTDITWNKEKLYILWQISEGLENIHNSNFIHRDIHSNNILFDSNMSVAARYRWKIGDLGLSQPANTILLNNEIYGVIPYIAPEIFQGFAFSKESDVYSMGMIMWELTTGCKPFANIGHDHALIYQIIDGIRPAITEDTPECYANLMKRCWDADPKKRPSIKEVREILGSWYFRNRNIGQFNEAELKRTELIKSKKLGPKFIENRHSEAIYTSRSLQGTIGK</sequence>
<dbReference type="GO" id="GO:0005524">
    <property type="term" value="F:ATP binding"/>
    <property type="evidence" value="ECO:0007669"/>
    <property type="project" value="UniProtKB-KW"/>
</dbReference>
<dbReference type="STRING" id="1432141.A0A015K0D5"/>
<dbReference type="PROSITE" id="PS50011">
    <property type="entry name" value="PROTEIN_KINASE_DOM"/>
    <property type="match status" value="1"/>
</dbReference>
<dbReference type="PANTHER" id="PTHR44329:SF288">
    <property type="entry name" value="MITOGEN-ACTIVATED PROTEIN KINASE KINASE KINASE 20"/>
    <property type="match status" value="1"/>
</dbReference>
<dbReference type="PRINTS" id="PR00109">
    <property type="entry name" value="TYRKINASE"/>
</dbReference>
<dbReference type="HOGENOM" id="CLU_000288_7_34_1"/>
<dbReference type="SUPFAM" id="SSF56112">
    <property type="entry name" value="Protein kinase-like (PK-like)"/>
    <property type="match status" value="1"/>
</dbReference>
<dbReference type="PANTHER" id="PTHR44329">
    <property type="entry name" value="SERINE/THREONINE-PROTEIN KINASE TNNI3K-RELATED"/>
    <property type="match status" value="1"/>
</dbReference>
<accession>A0A015K0D5</accession>